<dbReference type="NCBIfam" id="NF009475">
    <property type="entry name" value="PRK12838.1"/>
    <property type="match status" value="1"/>
</dbReference>
<evidence type="ECO:0000256" key="9">
    <source>
        <dbReference type="ARBA" id="ARBA00022840"/>
    </source>
</evidence>
<keyword evidence="5" id="KW-0055">Arginine biosynthesis</keyword>
<evidence type="ECO:0000259" key="17">
    <source>
        <dbReference type="SMART" id="SM01097"/>
    </source>
</evidence>
<dbReference type="GO" id="GO:0006207">
    <property type="term" value="P:'de novo' pyrimidine nucleobase biosynthetic process"/>
    <property type="evidence" value="ECO:0007669"/>
    <property type="project" value="InterPro"/>
</dbReference>
<keyword evidence="10" id="KW-0315">Glutamine amidotransferase</keyword>
<keyword evidence="8" id="KW-0547">Nucleotide-binding</keyword>
<dbReference type="CDD" id="cd01744">
    <property type="entry name" value="GATase1_CPSase"/>
    <property type="match status" value="1"/>
</dbReference>
<evidence type="ECO:0000256" key="3">
    <source>
        <dbReference type="ARBA" id="ARBA00007800"/>
    </source>
</evidence>
<evidence type="ECO:0000313" key="18">
    <source>
        <dbReference type="EMBL" id="KAK9839885.1"/>
    </source>
</evidence>
<evidence type="ECO:0000256" key="7">
    <source>
        <dbReference type="ARBA" id="ARBA00022605"/>
    </source>
</evidence>
<evidence type="ECO:0000256" key="1">
    <source>
        <dbReference type="ARBA" id="ARBA00004812"/>
    </source>
</evidence>
<proteinExistence type="inferred from homology"/>
<keyword evidence="19" id="KW-1185">Reference proteome</keyword>
<dbReference type="EMBL" id="JALJOU010000014">
    <property type="protein sequence ID" value="KAK9839885.1"/>
    <property type="molecule type" value="Genomic_DNA"/>
</dbReference>
<comment type="pathway">
    <text evidence="1">Pyrimidine metabolism; UMP biosynthesis via de novo pathway; (S)-dihydroorotate from bicarbonate: step 1/3.</text>
</comment>
<dbReference type="GO" id="GO:0004088">
    <property type="term" value="F:carbamoyl-phosphate synthase (glutamine-hydrolyzing) activity"/>
    <property type="evidence" value="ECO:0007669"/>
    <property type="project" value="UniProtKB-EC"/>
</dbReference>
<dbReference type="PRINTS" id="PR00099">
    <property type="entry name" value="CPSGATASE"/>
</dbReference>
<organism evidence="18 19">
    <name type="scientific">Elliptochloris bilobata</name>
    <dbReference type="NCBI Taxonomy" id="381761"/>
    <lineage>
        <taxon>Eukaryota</taxon>
        <taxon>Viridiplantae</taxon>
        <taxon>Chlorophyta</taxon>
        <taxon>core chlorophytes</taxon>
        <taxon>Trebouxiophyceae</taxon>
        <taxon>Trebouxiophyceae incertae sedis</taxon>
        <taxon>Elliptochloris clade</taxon>
        <taxon>Elliptochloris</taxon>
    </lineage>
</organism>
<evidence type="ECO:0000256" key="6">
    <source>
        <dbReference type="ARBA" id="ARBA00022598"/>
    </source>
</evidence>
<comment type="subunit">
    <text evidence="13">Heterodimer composed of 2 chains; the small (or glutamine) chain promotes the hydrolysis of glutamine to ammonia, which is used by the large (or ammonia) chain to synthesize carbamoyl phosphate.</text>
</comment>
<dbReference type="PRINTS" id="PR00097">
    <property type="entry name" value="ANTSNTHASEII"/>
</dbReference>
<comment type="similarity">
    <text evidence="3">Belongs to the CarA family.</text>
</comment>
<dbReference type="InterPro" id="IPR029062">
    <property type="entry name" value="Class_I_gatase-like"/>
</dbReference>
<name>A0AAW1S1J4_9CHLO</name>
<evidence type="ECO:0000256" key="15">
    <source>
        <dbReference type="ARBA" id="ARBA00074572"/>
    </source>
</evidence>
<dbReference type="HAMAP" id="MF_01209">
    <property type="entry name" value="CPSase_S_chain"/>
    <property type="match status" value="1"/>
</dbReference>
<keyword evidence="11" id="KW-0665">Pyrimidine biosynthesis</keyword>
<evidence type="ECO:0000256" key="13">
    <source>
        <dbReference type="ARBA" id="ARBA00044031"/>
    </source>
</evidence>
<dbReference type="FunFam" id="3.50.30.20:FF:000001">
    <property type="entry name" value="Carbamoyl-phosphate synthase small chain"/>
    <property type="match status" value="1"/>
</dbReference>
<dbReference type="Gene3D" id="3.50.30.20">
    <property type="entry name" value="Carbamoyl-phosphate synthase small subunit, N-terminal domain"/>
    <property type="match status" value="1"/>
</dbReference>
<evidence type="ECO:0000256" key="14">
    <source>
        <dbReference type="ARBA" id="ARBA00049285"/>
    </source>
</evidence>
<evidence type="ECO:0000256" key="16">
    <source>
        <dbReference type="ARBA" id="ARBA00083899"/>
    </source>
</evidence>
<dbReference type="Pfam" id="PF00988">
    <property type="entry name" value="CPSase_sm_chain"/>
    <property type="match status" value="1"/>
</dbReference>
<dbReference type="GO" id="GO:0006526">
    <property type="term" value="P:L-arginine biosynthetic process"/>
    <property type="evidence" value="ECO:0007669"/>
    <property type="project" value="UniProtKB-KW"/>
</dbReference>
<dbReference type="GO" id="GO:0006221">
    <property type="term" value="P:pyrimidine nucleotide biosynthetic process"/>
    <property type="evidence" value="ECO:0007669"/>
    <property type="project" value="UniProtKB-KW"/>
</dbReference>
<comment type="pathway">
    <text evidence="2">Amino-acid biosynthesis; L-arginine biosynthesis; carbamoyl phosphate from bicarbonate: step 1/1.</text>
</comment>
<dbReference type="InterPro" id="IPR006274">
    <property type="entry name" value="CarbamoylP_synth_ssu"/>
</dbReference>
<dbReference type="PANTHER" id="PTHR11405:SF4">
    <property type="entry name" value="CARBAMOYL-PHOSPHATE SYNTHASE ARGININE-SPECIFIC SMALL CHAIN"/>
    <property type="match status" value="1"/>
</dbReference>
<evidence type="ECO:0000256" key="2">
    <source>
        <dbReference type="ARBA" id="ARBA00005077"/>
    </source>
</evidence>
<dbReference type="AlphaFoldDB" id="A0AAW1S1J4"/>
<dbReference type="GO" id="GO:0005951">
    <property type="term" value="C:carbamoyl-phosphate synthase complex"/>
    <property type="evidence" value="ECO:0007669"/>
    <property type="project" value="TreeGrafter"/>
</dbReference>
<evidence type="ECO:0000256" key="4">
    <source>
        <dbReference type="ARBA" id="ARBA00012738"/>
    </source>
</evidence>
<sequence>MGGNGVGPPWATNDARLVLEDGSVWEGRAFGARGTELGEVVFNTSITGYQEILTDPSYKGQFVVYTHPHIGNTGVNFGDMESEKAHLGGIIVRDLSCVVSNYRSTMTLDQYCKEQGVLGIANVDTRAITMRLRDTGCLNGVISDDLSVPVEELLARCKSWTIVGKDLIKEVSCKEPYEWDGSTEDEWEFNPAARASNGTKPFHVVAYDYGIKHNILRRLASLGCRITVVPADYPAKKVLEMNPDGVFLSNGPGDPSAVPYAVKNVQEVLGQKPVFGICMGHQILGQAVGGATFKLKFGHHGGNHPIRFNESGRIEISAQNHNYAVDPETLPADIEVSHINLNDGTCAGMLARPLKAMSIQYHPEASPGPHDSDVCFEQFIDMMKAERGMPVAAAA</sequence>
<evidence type="ECO:0000313" key="19">
    <source>
        <dbReference type="Proteomes" id="UP001445335"/>
    </source>
</evidence>
<gene>
    <name evidence="18" type="ORF">WJX81_008433</name>
</gene>
<dbReference type="NCBIfam" id="TIGR01368">
    <property type="entry name" value="CPSaseIIsmall"/>
    <property type="match status" value="1"/>
</dbReference>
<evidence type="ECO:0000256" key="5">
    <source>
        <dbReference type="ARBA" id="ARBA00022571"/>
    </source>
</evidence>
<dbReference type="GO" id="GO:0006541">
    <property type="term" value="P:glutamine metabolic process"/>
    <property type="evidence" value="ECO:0007669"/>
    <property type="project" value="InterPro"/>
</dbReference>
<dbReference type="Gene3D" id="3.40.50.880">
    <property type="match status" value="1"/>
</dbReference>
<dbReference type="InterPro" id="IPR017926">
    <property type="entry name" value="GATASE"/>
</dbReference>
<dbReference type="PROSITE" id="PS51273">
    <property type="entry name" value="GATASE_TYPE_1"/>
    <property type="match status" value="1"/>
</dbReference>
<comment type="function">
    <text evidence="12">Small subunit of the arginine-specific carbamoyl phosphate synthase (CPSase). CPSase catalyzes the formation of carbamoyl phosphate from the ammonia moiety of glutamine, carbonate, and phosphate donated by ATP, the first step of the arginine biosynthetic pathway. The small subunit (glutamine amidotransferase) binds and cleaves glutamine to supply the large subunit with the substrate ammonia.</text>
</comment>
<dbReference type="GO" id="GO:0005524">
    <property type="term" value="F:ATP binding"/>
    <property type="evidence" value="ECO:0007669"/>
    <property type="project" value="UniProtKB-KW"/>
</dbReference>
<dbReference type="SUPFAM" id="SSF52021">
    <property type="entry name" value="Carbamoyl phosphate synthetase, small subunit N-terminal domain"/>
    <property type="match status" value="1"/>
</dbReference>
<keyword evidence="9" id="KW-0067">ATP-binding</keyword>
<dbReference type="InterPro" id="IPR002474">
    <property type="entry name" value="CarbamoylP_synth_ssu_N"/>
</dbReference>
<keyword evidence="6" id="KW-0436">Ligase</keyword>
<dbReference type="InterPro" id="IPR035686">
    <property type="entry name" value="CPSase_GATase1"/>
</dbReference>
<dbReference type="FunFam" id="3.40.50.880:FF:000034">
    <property type="entry name" value="carbamoyl-phosphate synthase small chain, chloroplastic"/>
    <property type="match status" value="1"/>
</dbReference>
<accession>A0AAW1S1J4</accession>
<protein>
    <recommendedName>
        <fullName evidence="15">Carbamoyl phosphate synthase small chain, chloroplastic</fullName>
        <ecNumber evidence="4">6.3.5.5</ecNumber>
    </recommendedName>
    <alternativeName>
        <fullName evidence="16">Carbamoyl phosphate synthetase glutamine chain</fullName>
    </alternativeName>
</protein>
<evidence type="ECO:0000256" key="8">
    <source>
        <dbReference type="ARBA" id="ARBA00022741"/>
    </source>
</evidence>
<dbReference type="Pfam" id="PF00117">
    <property type="entry name" value="GATase"/>
    <property type="match status" value="1"/>
</dbReference>
<dbReference type="PANTHER" id="PTHR11405">
    <property type="entry name" value="CARBAMOYLTRANSFERASE FAMILY MEMBER"/>
    <property type="match status" value="1"/>
</dbReference>
<dbReference type="PRINTS" id="PR00096">
    <property type="entry name" value="GATASE"/>
</dbReference>
<evidence type="ECO:0000256" key="10">
    <source>
        <dbReference type="ARBA" id="ARBA00022962"/>
    </source>
</evidence>
<comment type="caution">
    <text evidence="18">The sequence shown here is derived from an EMBL/GenBank/DDBJ whole genome shotgun (WGS) entry which is preliminary data.</text>
</comment>
<keyword evidence="7" id="KW-0028">Amino-acid biosynthesis</keyword>
<evidence type="ECO:0000256" key="11">
    <source>
        <dbReference type="ARBA" id="ARBA00022975"/>
    </source>
</evidence>
<reference evidence="18 19" key="1">
    <citation type="journal article" date="2024" name="Nat. Commun.">
        <title>Phylogenomics reveals the evolutionary origins of lichenization in chlorophyte algae.</title>
        <authorList>
            <person name="Puginier C."/>
            <person name="Libourel C."/>
            <person name="Otte J."/>
            <person name="Skaloud P."/>
            <person name="Haon M."/>
            <person name="Grisel S."/>
            <person name="Petersen M."/>
            <person name="Berrin J.G."/>
            <person name="Delaux P.M."/>
            <person name="Dal Grande F."/>
            <person name="Keller J."/>
        </authorList>
    </citation>
    <scope>NUCLEOTIDE SEQUENCE [LARGE SCALE GENOMIC DNA]</scope>
    <source>
        <strain evidence="18 19">SAG 245.80</strain>
    </source>
</reference>
<dbReference type="Proteomes" id="UP001445335">
    <property type="component" value="Unassembled WGS sequence"/>
</dbReference>
<dbReference type="EC" id="6.3.5.5" evidence="4"/>
<dbReference type="InterPro" id="IPR036480">
    <property type="entry name" value="CarbP_synth_ssu_N_sf"/>
</dbReference>
<evidence type="ECO:0000256" key="12">
    <source>
        <dbReference type="ARBA" id="ARBA00043861"/>
    </source>
</evidence>
<comment type="catalytic activity">
    <reaction evidence="14">
        <text>L-glutamine + H2O = L-glutamate + NH4(+)</text>
        <dbReference type="Rhea" id="RHEA:15889"/>
        <dbReference type="ChEBI" id="CHEBI:15377"/>
        <dbReference type="ChEBI" id="CHEBI:28938"/>
        <dbReference type="ChEBI" id="CHEBI:29985"/>
        <dbReference type="ChEBI" id="CHEBI:58359"/>
    </reaction>
</comment>
<feature type="domain" description="Carbamoyl-phosphate synthase small subunit N-terminal" evidence="17">
    <location>
        <begin position="13"/>
        <end position="143"/>
    </location>
</feature>
<dbReference type="SMART" id="SM01097">
    <property type="entry name" value="CPSase_sm_chain"/>
    <property type="match status" value="1"/>
</dbReference>
<dbReference type="SUPFAM" id="SSF52317">
    <property type="entry name" value="Class I glutamine amidotransferase-like"/>
    <property type="match status" value="1"/>
</dbReference>